<keyword evidence="3" id="KW-0548">Nucleotidyltransferase</keyword>
<dbReference type="Proteomes" id="UP000681720">
    <property type="component" value="Unassembled WGS sequence"/>
</dbReference>
<dbReference type="GO" id="GO:0042276">
    <property type="term" value="P:error-prone translesion synthesis"/>
    <property type="evidence" value="ECO:0007669"/>
    <property type="project" value="InterPro"/>
</dbReference>
<dbReference type="GO" id="GO:0005634">
    <property type="term" value="C:nucleus"/>
    <property type="evidence" value="ECO:0007669"/>
    <property type="project" value="TreeGrafter"/>
</dbReference>
<evidence type="ECO:0000256" key="1">
    <source>
        <dbReference type="ARBA" id="ARBA00009762"/>
    </source>
</evidence>
<protein>
    <recommendedName>
        <fullName evidence="4">DNA-directed primase/polymerase protein</fullName>
        <ecNumber evidence="6">2.7.7.102</ecNumber>
        <ecNumber evidence="2">2.7.7.7</ecNumber>
    </recommendedName>
</protein>
<name>A0A8S3HY35_9BILA</name>
<proteinExistence type="inferred from homology"/>
<evidence type="ECO:0000256" key="6">
    <source>
        <dbReference type="ARBA" id="ARBA00044768"/>
    </source>
</evidence>
<evidence type="ECO:0000313" key="9">
    <source>
        <dbReference type="Proteomes" id="UP000681720"/>
    </source>
</evidence>
<evidence type="ECO:0000256" key="2">
    <source>
        <dbReference type="ARBA" id="ARBA00012417"/>
    </source>
</evidence>
<comment type="catalytic activity">
    <reaction evidence="5">
        <text>ssDNA + n NTP = ssDNA/pppN(pN)n-1 hybrid + (n-1) diphosphate.</text>
        <dbReference type="EC" id="2.7.7.102"/>
    </reaction>
</comment>
<keyword evidence="3" id="KW-0808">Transferase</keyword>
<dbReference type="GO" id="GO:0009411">
    <property type="term" value="P:response to UV"/>
    <property type="evidence" value="ECO:0007669"/>
    <property type="project" value="TreeGrafter"/>
</dbReference>
<sequence length="158" mass="18892">KRHPLVNVDDSLTKKRLENNHQLSLMKMAYTTRTFWSQAEALEFMMERQKNNNSDEILYLFSFESQPEGKRRYQVADIDVFIHEYYQLPVNQRHTYEIIVDKKPAKLYFDLEYDIVANPNIDGPRLTTNFIQFVLNFMRKRSDDLDYSIKDVLVLDST</sequence>
<comment type="similarity">
    <text evidence="1">Belongs to the eukaryotic-type primase small subunit family.</text>
</comment>
<dbReference type="InterPro" id="IPR044917">
    <property type="entry name" value="PRIMPOL"/>
</dbReference>
<evidence type="ECO:0000256" key="3">
    <source>
        <dbReference type="ARBA" id="ARBA00022932"/>
    </source>
</evidence>
<accession>A0A8S3HY35</accession>
<dbReference type="EC" id="2.7.7.7" evidence="2"/>
<evidence type="ECO:0000313" key="8">
    <source>
        <dbReference type="EMBL" id="CAF5188562.1"/>
    </source>
</evidence>
<feature type="non-terminal residue" evidence="8">
    <location>
        <position position="1"/>
    </location>
</feature>
<comment type="caution">
    <text evidence="8">The sequence shown here is derived from an EMBL/GenBank/DDBJ whole genome shotgun (WGS) entry which is preliminary data.</text>
</comment>
<evidence type="ECO:0000256" key="7">
    <source>
        <dbReference type="ARBA" id="ARBA00047303"/>
    </source>
</evidence>
<reference evidence="8" key="1">
    <citation type="submission" date="2021-02" db="EMBL/GenBank/DDBJ databases">
        <authorList>
            <person name="Nowell W R."/>
        </authorList>
    </citation>
    <scope>NUCLEOTIDE SEQUENCE</scope>
</reference>
<gene>
    <name evidence="8" type="ORF">GIL414_LOCUS72096</name>
</gene>
<dbReference type="GO" id="GO:0003682">
    <property type="term" value="F:chromatin binding"/>
    <property type="evidence" value="ECO:0007669"/>
    <property type="project" value="TreeGrafter"/>
</dbReference>
<evidence type="ECO:0000256" key="4">
    <source>
        <dbReference type="ARBA" id="ARBA00026139"/>
    </source>
</evidence>
<dbReference type="PANTHER" id="PTHR31399">
    <property type="entry name" value="DNA-DIRECTED PRIMASE / POLYMERASE PROTEIN"/>
    <property type="match status" value="1"/>
</dbReference>
<dbReference type="EMBL" id="CAJOBJ010335640">
    <property type="protein sequence ID" value="CAF5188562.1"/>
    <property type="molecule type" value="Genomic_DNA"/>
</dbReference>
<organism evidence="8 9">
    <name type="scientific">Rotaria magnacalcarata</name>
    <dbReference type="NCBI Taxonomy" id="392030"/>
    <lineage>
        <taxon>Eukaryota</taxon>
        <taxon>Metazoa</taxon>
        <taxon>Spiralia</taxon>
        <taxon>Gnathifera</taxon>
        <taxon>Rotifera</taxon>
        <taxon>Eurotatoria</taxon>
        <taxon>Bdelloidea</taxon>
        <taxon>Philodinida</taxon>
        <taxon>Philodinidae</taxon>
        <taxon>Rotaria</taxon>
    </lineage>
</organism>
<dbReference type="GO" id="GO:0006264">
    <property type="term" value="P:mitochondrial DNA replication"/>
    <property type="evidence" value="ECO:0007669"/>
    <property type="project" value="TreeGrafter"/>
</dbReference>
<dbReference type="AlphaFoldDB" id="A0A8S3HY35"/>
<dbReference type="GO" id="GO:0005759">
    <property type="term" value="C:mitochondrial matrix"/>
    <property type="evidence" value="ECO:0007669"/>
    <property type="project" value="TreeGrafter"/>
</dbReference>
<dbReference type="GO" id="GO:0031297">
    <property type="term" value="P:replication fork processing"/>
    <property type="evidence" value="ECO:0007669"/>
    <property type="project" value="TreeGrafter"/>
</dbReference>
<comment type="catalytic activity">
    <reaction evidence="7">
        <text>DNA(n) + a 2'-deoxyribonucleoside 5'-triphosphate = DNA(n+1) + diphosphate</text>
        <dbReference type="Rhea" id="RHEA:22508"/>
        <dbReference type="Rhea" id="RHEA-COMP:17339"/>
        <dbReference type="Rhea" id="RHEA-COMP:17340"/>
        <dbReference type="ChEBI" id="CHEBI:33019"/>
        <dbReference type="ChEBI" id="CHEBI:61560"/>
        <dbReference type="ChEBI" id="CHEBI:173112"/>
        <dbReference type="EC" id="2.7.7.7"/>
    </reaction>
    <physiologicalReaction direction="left-to-right" evidence="7">
        <dbReference type="Rhea" id="RHEA:22509"/>
    </physiologicalReaction>
</comment>
<keyword evidence="3" id="KW-0239">DNA-directed DNA polymerase</keyword>
<evidence type="ECO:0000256" key="5">
    <source>
        <dbReference type="ARBA" id="ARBA00044677"/>
    </source>
</evidence>
<dbReference type="GO" id="GO:0003887">
    <property type="term" value="F:DNA-directed DNA polymerase activity"/>
    <property type="evidence" value="ECO:0007669"/>
    <property type="project" value="UniProtKB-KW"/>
</dbReference>
<dbReference type="EC" id="2.7.7.102" evidence="6"/>
<dbReference type="PANTHER" id="PTHR31399:SF0">
    <property type="entry name" value="DNA-DIRECTED PRIMASE_POLYMERASE PROTEIN"/>
    <property type="match status" value="1"/>
</dbReference>